<dbReference type="InterPro" id="IPR051675">
    <property type="entry name" value="Endo/Exo/Phosphatase_dom_1"/>
</dbReference>
<dbReference type="InterPro" id="IPR010994">
    <property type="entry name" value="RuvA_2-like"/>
</dbReference>
<dbReference type="GO" id="GO:0006281">
    <property type="term" value="P:DNA repair"/>
    <property type="evidence" value="ECO:0007669"/>
    <property type="project" value="InterPro"/>
</dbReference>
<dbReference type="GO" id="GO:0015627">
    <property type="term" value="C:type II protein secretion system complex"/>
    <property type="evidence" value="ECO:0007669"/>
    <property type="project" value="TreeGrafter"/>
</dbReference>
<feature type="transmembrane region" description="Helical" evidence="1">
    <location>
        <begin position="26"/>
        <end position="46"/>
    </location>
</feature>
<protein>
    <recommendedName>
        <fullName evidence="2">Helix-hairpin-helix DNA-binding motif class 1 domain-containing protein</fullName>
    </recommendedName>
</protein>
<evidence type="ECO:0000313" key="3">
    <source>
        <dbReference type="EMBL" id="PIP56603.1"/>
    </source>
</evidence>
<keyword evidence="1" id="KW-1133">Transmembrane helix</keyword>
<dbReference type="PANTHER" id="PTHR21180">
    <property type="entry name" value="ENDONUCLEASE/EXONUCLEASE/PHOSPHATASE FAMILY DOMAIN-CONTAINING PROTEIN 1"/>
    <property type="match status" value="1"/>
</dbReference>
<dbReference type="SMART" id="SM00278">
    <property type="entry name" value="HhH1"/>
    <property type="match status" value="2"/>
</dbReference>
<evidence type="ECO:0000256" key="1">
    <source>
        <dbReference type="SAM" id="Phobius"/>
    </source>
</evidence>
<evidence type="ECO:0000259" key="2">
    <source>
        <dbReference type="SMART" id="SM00278"/>
    </source>
</evidence>
<dbReference type="Proteomes" id="UP000228495">
    <property type="component" value="Unassembled WGS sequence"/>
</dbReference>
<accession>A0A2H0BG00</accession>
<keyword evidence="1" id="KW-0812">Transmembrane</keyword>
<dbReference type="SUPFAM" id="SSF47781">
    <property type="entry name" value="RuvA domain 2-like"/>
    <property type="match status" value="1"/>
</dbReference>
<dbReference type="InterPro" id="IPR019554">
    <property type="entry name" value="Soluble_ligand-bd"/>
</dbReference>
<dbReference type="Pfam" id="PF10531">
    <property type="entry name" value="SLBB"/>
    <property type="match status" value="1"/>
</dbReference>
<feature type="domain" description="Helix-hairpin-helix DNA-binding motif class 1" evidence="2">
    <location>
        <begin position="177"/>
        <end position="196"/>
    </location>
</feature>
<comment type="caution">
    <text evidence="3">The sequence shown here is derived from an EMBL/GenBank/DDBJ whole genome shotgun (WGS) entry which is preliminary data.</text>
</comment>
<sequence length="200" mass="21674">MEGFDTSNNPADTLSRAFLSRYKYELFASLAFISLIGGIVFGMQVLGKSRDTDAIIVKSNSDQNVMIDIGGAILHPGVYELSLGSRIQDAIEYAGGFSGDVDKDWVSTILNRAEVLVDGQKIVIPLLREEKQIDKSSGIDLKININKATQSELTSLPGIGNAYALRIIEHRPYSSVDDLLLVPGIGPSLLSSIRDLVGVY</sequence>
<dbReference type="GO" id="GO:0015628">
    <property type="term" value="P:protein secretion by the type II secretion system"/>
    <property type="evidence" value="ECO:0007669"/>
    <property type="project" value="TreeGrafter"/>
</dbReference>
<evidence type="ECO:0000313" key="4">
    <source>
        <dbReference type="Proteomes" id="UP000228495"/>
    </source>
</evidence>
<dbReference type="AlphaFoldDB" id="A0A2H0BG00"/>
<dbReference type="Pfam" id="PF12836">
    <property type="entry name" value="HHH_3"/>
    <property type="match status" value="1"/>
</dbReference>
<organism evidence="3 4">
    <name type="scientific">candidate division WWE3 bacterium CG22_combo_CG10-13_8_21_14_all_39_12</name>
    <dbReference type="NCBI Taxonomy" id="1975094"/>
    <lineage>
        <taxon>Bacteria</taxon>
        <taxon>Katanobacteria</taxon>
    </lineage>
</organism>
<proteinExistence type="predicted"/>
<dbReference type="EMBL" id="PCSU01000034">
    <property type="protein sequence ID" value="PIP56603.1"/>
    <property type="molecule type" value="Genomic_DNA"/>
</dbReference>
<dbReference type="InterPro" id="IPR003583">
    <property type="entry name" value="Hlx-hairpin-Hlx_DNA-bd_motif"/>
</dbReference>
<feature type="domain" description="Helix-hairpin-helix DNA-binding motif class 1" evidence="2">
    <location>
        <begin position="151"/>
        <end position="170"/>
    </location>
</feature>
<gene>
    <name evidence="3" type="ORF">COX05_02215</name>
</gene>
<dbReference type="GO" id="GO:0003677">
    <property type="term" value="F:DNA binding"/>
    <property type="evidence" value="ECO:0007669"/>
    <property type="project" value="InterPro"/>
</dbReference>
<dbReference type="Gene3D" id="1.10.150.320">
    <property type="entry name" value="Photosystem II 12 kDa extrinsic protein"/>
    <property type="match status" value="1"/>
</dbReference>
<reference evidence="3 4" key="1">
    <citation type="submission" date="2017-09" db="EMBL/GenBank/DDBJ databases">
        <title>Depth-based differentiation of microbial function through sediment-hosted aquifers and enrichment of novel symbionts in the deep terrestrial subsurface.</title>
        <authorList>
            <person name="Probst A.J."/>
            <person name="Ladd B."/>
            <person name="Jarett J.K."/>
            <person name="Geller-Mcgrath D.E."/>
            <person name="Sieber C.M."/>
            <person name="Emerson J.B."/>
            <person name="Anantharaman K."/>
            <person name="Thomas B.C."/>
            <person name="Malmstrom R."/>
            <person name="Stieglmeier M."/>
            <person name="Klingl A."/>
            <person name="Woyke T."/>
            <person name="Ryan C.M."/>
            <person name="Banfield J.F."/>
        </authorList>
    </citation>
    <scope>NUCLEOTIDE SEQUENCE [LARGE SCALE GENOMIC DNA]</scope>
    <source>
        <strain evidence="3">CG22_combo_CG10-13_8_21_14_all_39_12</strain>
    </source>
</reference>
<dbReference type="PANTHER" id="PTHR21180:SF32">
    <property type="entry name" value="ENDONUCLEASE_EXONUCLEASE_PHOSPHATASE FAMILY DOMAIN-CONTAINING PROTEIN 1"/>
    <property type="match status" value="1"/>
</dbReference>
<keyword evidence="1" id="KW-0472">Membrane</keyword>
<name>A0A2H0BG00_UNCKA</name>